<keyword evidence="2" id="KW-0805">Transcription regulation</keyword>
<dbReference type="InterPro" id="IPR001789">
    <property type="entry name" value="Sig_transdc_resp-reg_receiver"/>
</dbReference>
<name>A0A5D3YIL9_9BACT</name>
<dbReference type="Gene3D" id="3.40.50.2300">
    <property type="match status" value="1"/>
</dbReference>
<protein>
    <submittedName>
        <fullName evidence="8">Two component transcriptional regulator, LuxR family</fullName>
    </submittedName>
</protein>
<keyword evidence="3" id="KW-0238">DNA-binding</keyword>
<dbReference type="Pfam" id="PF00072">
    <property type="entry name" value="Response_reg"/>
    <property type="match status" value="1"/>
</dbReference>
<dbReference type="Proteomes" id="UP000324595">
    <property type="component" value="Unassembled WGS sequence"/>
</dbReference>
<evidence type="ECO:0000256" key="1">
    <source>
        <dbReference type="ARBA" id="ARBA00022553"/>
    </source>
</evidence>
<dbReference type="CDD" id="cd17535">
    <property type="entry name" value="REC_NarL-like"/>
    <property type="match status" value="1"/>
</dbReference>
<keyword evidence="4" id="KW-0804">Transcription</keyword>
<reference evidence="8 9" key="1">
    <citation type="submission" date="2019-07" db="EMBL/GenBank/DDBJ databases">
        <title>Genomic Encyclopedia of Archaeal and Bacterial Type Strains, Phase II (KMG-II): from individual species to whole genera.</title>
        <authorList>
            <person name="Goeker M."/>
        </authorList>
    </citation>
    <scope>NUCLEOTIDE SEQUENCE [LARGE SCALE GENOMIC DNA]</scope>
    <source>
        <strain evidence="8 9">DSM 21935</strain>
    </source>
</reference>
<dbReference type="PRINTS" id="PR00038">
    <property type="entry name" value="HTHLUXR"/>
</dbReference>
<evidence type="ECO:0000256" key="4">
    <source>
        <dbReference type="ARBA" id="ARBA00023163"/>
    </source>
</evidence>
<dbReference type="InterPro" id="IPR058245">
    <property type="entry name" value="NreC/VraR/RcsB-like_REC"/>
</dbReference>
<feature type="domain" description="HTH luxR-type" evidence="6">
    <location>
        <begin position="146"/>
        <end position="211"/>
    </location>
</feature>
<dbReference type="GO" id="GO:0000160">
    <property type="term" value="P:phosphorelay signal transduction system"/>
    <property type="evidence" value="ECO:0007669"/>
    <property type="project" value="InterPro"/>
</dbReference>
<dbReference type="OrthoDB" id="9797341at2"/>
<organism evidence="8 9">
    <name type="scientific">Fodinibius salinus</name>
    <dbReference type="NCBI Taxonomy" id="860790"/>
    <lineage>
        <taxon>Bacteria</taxon>
        <taxon>Pseudomonadati</taxon>
        <taxon>Balneolota</taxon>
        <taxon>Balneolia</taxon>
        <taxon>Balneolales</taxon>
        <taxon>Balneolaceae</taxon>
        <taxon>Fodinibius</taxon>
    </lineage>
</organism>
<dbReference type="InterPro" id="IPR000792">
    <property type="entry name" value="Tscrpt_reg_LuxR_C"/>
</dbReference>
<dbReference type="InterPro" id="IPR016032">
    <property type="entry name" value="Sig_transdc_resp-reg_C-effctor"/>
</dbReference>
<dbReference type="PROSITE" id="PS50043">
    <property type="entry name" value="HTH_LUXR_2"/>
    <property type="match status" value="1"/>
</dbReference>
<evidence type="ECO:0000313" key="9">
    <source>
        <dbReference type="Proteomes" id="UP000324595"/>
    </source>
</evidence>
<dbReference type="PANTHER" id="PTHR43214:SF41">
    <property type="entry name" value="NITRATE_NITRITE RESPONSE REGULATOR PROTEIN NARP"/>
    <property type="match status" value="1"/>
</dbReference>
<evidence type="ECO:0000259" key="7">
    <source>
        <dbReference type="PROSITE" id="PS50110"/>
    </source>
</evidence>
<feature type="domain" description="Response regulatory" evidence="7">
    <location>
        <begin position="5"/>
        <end position="121"/>
    </location>
</feature>
<feature type="modified residue" description="4-aspartylphosphate" evidence="5">
    <location>
        <position position="56"/>
    </location>
</feature>
<dbReference type="GO" id="GO:0003677">
    <property type="term" value="F:DNA binding"/>
    <property type="evidence" value="ECO:0007669"/>
    <property type="project" value="UniProtKB-KW"/>
</dbReference>
<dbReference type="CDD" id="cd06170">
    <property type="entry name" value="LuxR_C_like"/>
    <property type="match status" value="1"/>
</dbReference>
<dbReference type="SUPFAM" id="SSF46894">
    <property type="entry name" value="C-terminal effector domain of the bipartite response regulators"/>
    <property type="match status" value="1"/>
</dbReference>
<dbReference type="PROSITE" id="PS50110">
    <property type="entry name" value="RESPONSE_REGULATORY"/>
    <property type="match status" value="1"/>
</dbReference>
<keyword evidence="1 5" id="KW-0597">Phosphoprotein</keyword>
<evidence type="ECO:0000259" key="6">
    <source>
        <dbReference type="PROSITE" id="PS50043"/>
    </source>
</evidence>
<dbReference type="EMBL" id="VNHY01000004">
    <property type="protein sequence ID" value="TYP92154.1"/>
    <property type="molecule type" value="Genomic_DNA"/>
</dbReference>
<dbReference type="RefSeq" id="WP_148899712.1">
    <property type="nucleotide sequence ID" value="NZ_VNHY01000004.1"/>
</dbReference>
<dbReference type="SMART" id="SM00421">
    <property type="entry name" value="HTH_LUXR"/>
    <property type="match status" value="1"/>
</dbReference>
<evidence type="ECO:0000256" key="2">
    <source>
        <dbReference type="ARBA" id="ARBA00023015"/>
    </source>
</evidence>
<proteinExistence type="predicted"/>
<keyword evidence="9" id="KW-1185">Reference proteome</keyword>
<dbReference type="PANTHER" id="PTHR43214">
    <property type="entry name" value="TWO-COMPONENT RESPONSE REGULATOR"/>
    <property type="match status" value="1"/>
</dbReference>
<dbReference type="GO" id="GO:0006355">
    <property type="term" value="P:regulation of DNA-templated transcription"/>
    <property type="evidence" value="ECO:0007669"/>
    <property type="project" value="InterPro"/>
</dbReference>
<dbReference type="SUPFAM" id="SSF52172">
    <property type="entry name" value="CheY-like"/>
    <property type="match status" value="1"/>
</dbReference>
<dbReference type="InterPro" id="IPR011006">
    <property type="entry name" value="CheY-like_superfamily"/>
</dbReference>
<gene>
    <name evidence="8" type="ORF">LX73_2404</name>
</gene>
<evidence type="ECO:0000256" key="3">
    <source>
        <dbReference type="ARBA" id="ARBA00023125"/>
    </source>
</evidence>
<evidence type="ECO:0000256" key="5">
    <source>
        <dbReference type="PROSITE-ProRule" id="PRU00169"/>
    </source>
</evidence>
<sequence length="216" mass="23939">MTEIQILLTDDHDIVRDGIRALLEDEIGFAIAAEASNGAEAVETCNNTDIDLAIMDISMPKMDGIEATRQIKNEHPDIKVLALTMMGEDQHIRQMIEAGASGYILKSSDQIELIDAITSILNGQHYFSNDASQSVMMDLVESEPSEDADPTNITDREREVLELIVDEHTNQQIAEELYISVRTVDSHRRNLLQKTGAKNTAGLVTYAIKNNLVDIT</sequence>
<dbReference type="SMART" id="SM00448">
    <property type="entry name" value="REC"/>
    <property type="match status" value="1"/>
</dbReference>
<dbReference type="Pfam" id="PF00196">
    <property type="entry name" value="GerE"/>
    <property type="match status" value="1"/>
</dbReference>
<evidence type="ECO:0000313" key="8">
    <source>
        <dbReference type="EMBL" id="TYP92154.1"/>
    </source>
</evidence>
<comment type="caution">
    <text evidence="8">The sequence shown here is derived from an EMBL/GenBank/DDBJ whole genome shotgun (WGS) entry which is preliminary data.</text>
</comment>
<dbReference type="AlphaFoldDB" id="A0A5D3YIL9"/>
<accession>A0A5D3YIL9</accession>
<dbReference type="InterPro" id="IPR039420">
    <property type="entry name" value="WalR-like"/>
</dbReference>